<keyword evidence="1" id="KW-0474">Menaquinone biosynthesis</keyword>
<dbReference type="RefSeq" id="WP_160369932.1">
    <property type="nucleotide sequence ID" value="NZ_WSQA01000011.1"/>
</dbReference>
<comment type="similarity">
    <text evidence="1">Belongs to the PNP/UDP phosphorylase family. Futalosine hydrolase subfamily.</text>
</comment>
<dbReference type="EC" id="3.2.2.26" evidence="1 2"/>
<evidence type="ECO:0000256" key="2">
    <source>
        <dbReference type="NCBIfam" id="TIGR03664"/>
    </source>
</evidence>
<dbReference type="OrthoDB" id="9788270at2"/>
<dbReference type="UniPathway" id="UPA00079"/>
<keyword evidence="4" id="KW-0326">Glycosidase</keyword>
<dbReference type="SUPFAM" id="SSF53167">
    <property type="entry name" value="Purine and uridine phosphorylases"/>
    <property type="match status" value="1"/>
</dbReference>
<name>A0A6N8L2G1_9SPHI</name>
<dbReference type="InterPro" id="IPR035994">
    <property type="entry name" value="Nucleoside_phosphorylase_sf"/>
</dbReference>
<comment type="function">
    <text evidence="1">Catalyzes the hydrolysis of futalosine (FL) to dehypoxanthine futalosine (DHFL) and hypoxanthine, a step in the biosynthesis of menaquinone (MK, vitamin K2).</text>
</comment>
<dbReference type="Gene3D" id="3.40.50.1580">
    <property type="entry name" value="Nucleoside phosphorylase domain"/>
    <property type="match status" value="1"/>
</dbReference>
<accession>A0A6N8L2G1</accession>
<comment type="catalytic activity">
    <reaction evidence="1">
        <text>futalosine + H2O = dehypoxanthine futalosine + hypoxanthine</text>
        <dbReference type="Rhea" id="RHEA:25904"/>
        <dbReference type="ChEBI" id="CHEBI:15377"/>
        <dbReference type="ChEBI" id="CHEBI:17368"/>
        <dbReference type="ChEBI" id="CHEBI:58863"/>
        <dbReference type="ChEBI" id="CHEBI:58864"/>
        <dbReference type="EC" id="3.2.2.26"/>
    </reaction>
</comment>
<proteinExistence type="inferred from homology"/>
<comment type="pathway">
    <text evidence="1">Quinol/quinone metabolism; menaquinone biosynthesis.</text>
</comment>
<dbReference type="HAMAP" id="MF_00991">
    <property type="entry name" value="MqnB"/>
    <property type="match status" value="1"/>
</dbReference>
<dbReference type="GO" id="GO:0009234">
    <property type="term" value="P:menaquinone biosynthetic process"/>
    <property type="evidence" value="ECO:0007669"/>
    <property type="project" value="UniProtKB-UniRule"/>
</dbReference>
<dbReference type="InterPro" id="IPR019963">
    <property type="entry name" value="FL_hydrolase_MqnB"/>
</dbReference>
<dbReference type="GO" id="GO:0016799">
    <property type="term" value="F:hydrolase activity, hydrolyzing N-glycosyl compounds"/>
    <property type="evidence" value="ECO:0007669"/>
    <property type="project" value="UniProtKB-UniRule"/>
</dbReference>
<dbReference type="InterPro" id="IPR000845">
    <property type="entry name" value="Nucleoside_phosphorylase_d"/>
</dbReference>
<protein>
    <recommendedName>
        <fullName evidence="1 2">Futalosine hydrolase</fullName>
        <shortName evidence="1">FL hydrolase</shortName>
        <ecNumber evidence="1 2">3.2.2.26</ecNumber>
    </recommendedName>
    <alternativeName>
        <fullName evidence="1">Futalosine nucleosidase</fullName>
    </alternativeName>
    <alternativeName>
        <fullName evidence="1">Menaquinone biosynthetic enzyme MqnB</fullName>
    </alternativeName>
</protein>
<dbReference type="AlphaFoldDB" id="A0A6N8L2G1"/>
<dbReference type="GO" id="GO:0009116">
    <property type="term" value="P:nucleoside metabolic process"/>
    <property type="evidence" value="ECO:0007669"/>
    <property type="project" value="InterPro"/>
</dbReference>
<reference evidence="4 5" key="1">
    <citation type="submission" date="2019-12" db="EMBL/GenBank/DDBJ databases">
        <authorList>
            <person name="Dong K."/>
        </authorList>
    </citation>
    <scope>NUCLEOTIDE SEQUENCE [LARGE SCALE GENOMIC DNA]</scope>
    <source>
        <strain evidence="4 5">JCM 31225</strain>
    </source>
</reference>
<dbReference type="NCBIfam" id="TIGR03664">
    <property type="entry name" value="fut_nucase"/>
    <property type="match status" value="1"/>
</dbReference>
<evidence type="ECO:0000259" key="3">
    <source>
        <dbReference type="Pfam" id="PF01048"/>
    </source>
</evidence>
<comment type="caution">
    <text evidence="4">The sequence shown here is derived from an EMBL/GenBank/DDBJ whole genome shotgun (WGS) entry which is preliminary data.</text>
</comment>
<gene>
    <name evidence="1 4" type="primary">mqnB</name>
    <name evidence="4" type="ORF">GQF63_14330</name>
</gene>
<keyword evidence="1 4" id="KW-0378">Hydrolase</keyword>
<evidence type="ECO:0000256" key="1">
    <source>
        <dbReference type="HAMAP-Rule" id="MF_00991"/>
    </source>
</evidence>
<keyword evidence="5" id="KW-1185">Reference proteome</keyword>
<evidence type="ECO:0000313" key="5">
    <source>
        <dbReference type="Proteomes" id="UP000435036"/>
    </source>
</evidence>
<dbReference type="Pfam" id="PF01048">
    <property type="entry name" value="PNP_UDP_1"/>
    <property type="match status" value="1"/>
</dbReference>
<dbReference type="Proteomes" id="UP000435036">
    <property type="component" value="Unassembled WGS sequence"/>
</dbReference>
<organism evidence="4 5">
    <name type="scientific">Sphingobacterium humi</name>
    <dbReference type="NCBI Taxonomy" id="1796905"/>
    <lineage>
        <taxon>Bacteria</taxon>
        <taxon>Pseudomonadati</taxon>
        <taxon>Bacteroidota</taxon>
        <taxon>Sphingobacteriia</taxon>
        <taxon>Sphingobacteriales</taxon>
        <taxon>Sphingobacteriaceae</taxon>
        <taxon>Sphingobacterium</taxon>
    </lineage>
</organism>
<dbReference type="EMBL" id="WSQA01000011">
    <property type="protein sequence ID" value="MVZ63209.1"/>
    <property type="molecule type" value="Genomic_DNA"/>
</dbReference>
<feature type="domain" description="Nucleoside phosphorylase" evidence="3">
    <location>
        <begin position="29"/>
        <end position="197"/>
    </location>
</feature>
<evidence type="ECO:0000313" key="4">
    <source>
        <dbReference type="EMBL" id="MVZ63209.1"/>
    </source>
</evidence>
<sequence>MKILIVAATAPEIAESISFLEEKGIDYLITGVGMVATAFALGQRLAQQPYDLLLNVGIAGTFDQQESLGRLFRIEEDQLFQLGAENEQAFISIEELGFGESRFFAHYKGLPLPATYLNLPATSAITVNKVHGCAAHIAQVSSQLAPGSLESMEGAAFFYAAKQAQMPAIQVRAISNYIESRNTAHWNIPKALLNLNQWLQEFCRQQAS</sequence>